<dbReference type="RefSeq" id="XP_065674245.1">
    <property type="nucleotide sequence ID" value="XM_065818173.1"/>
</dbReference>
<proteinExistence type="predicted"/>
<accession>A0ABM4DID2</accession>
<dbReference type="InterPro" id="IPR036055">
    <property type="entry name" value="LDL_receptor-like_sf"/>
</dbReference>
<dbReference type="Pfam" id="PF12999">
    <property type="entry name" value="PRKCSH-like"/>
    <property type="match status" value="1"/>
</dbReference>
<dbReference type="PANTHER" id="PTHR12630">
    <property type="entry name" value="N-LINKED OLIGOSACCHARIDE PROCESSING"/>
    <property type="match status" value="1"/>
</dbReference>
<evidence type="ECO:0000256" key="5">
    <source>
        <dbReference type="SAM" id="Coils"/>
    </source>
</evidence>
<feature type="region of interest" description="Disordered" evidence="6">
    <location>
        <begin position="292"/>
        <end position="379"/>
    </location>
</feature>
<dbReference type="PROSITE" id="PS00018">
    <property type="entry name" value="EF_HAND_1"/>
    <property type="match status" value="1"/>
</dbReference>
<keyword evidence="3" id="KW-0256">Endoplasmic reticulum</keyword>
<sequence>MAVGYVCVIYILSIFICYLDCSVVTIRGVELRFQSFYNPKQDFTCFDRSATIPFTSINDDYCDCPDGSDEPGTAACPNGKFYCTNIGHEGKYIQSSRVNDGICDCCDGSDEFDSNVVCFNECQKHQAEAAEKHRQLTEMSNIGYSNKQEMIQEGERRKVEKQNRLSTLNDILEGRRVKLEELRAAKEAAEKPETEAKELHKKNWEEVQAKRKAERESALCLQHFFLLDLDKNGWITYTELTNSPYMKSDNTEDVAKDLLDGNEMVDSEGFVKVWEHIKDKVLVNGRPVPEEKLNESAEKIDSLSEEKTNQQAGSEEIEPPAVSPTNEEGISQPVAENDPSLISHHEEGEDDNDDRDDDDEEGEDSGEEPGIGKSQDDVMPDYDEETKKLIEGADAARKSFDDIDNEVKELENERRSVEEYLSIDYGYNNEFAILKDNCYEFTDREYIYKLCPFSKTTQRSKSGGSETDLGKWGNWGELPMKYSTMLYKDGAGCWNGPARSTKVNLSCGAESKLLAVSEPSRCEYAMEFQTPALCTKVASHTEL</sequence>
<dbReference type="Pfam" id="PF13015">
    <property type="entry name" value="PRKCSH_1"/>
    <property type="match status" value="1"/>
</dbReference>
<gene>
    <name evidence="9" type="primary">LOC100203932</name>
</gene>
<dbReference type="GeneID" id="100203932"/>
<feature type="compositionally biased region" description="Acidic residues" evidence="6">
    <location>
        <begin position="348"/>
        <end position="367"/>
    </location>
</feature>
<dbReference type="InterPro" id="IPR039794">
    <property type="entry name" value="Gtb1-like"/>
</dbReference>
<keyword evidence="8" id="KW-1185">Reference proteome</keyword>
<dbReference type="Gene3D" id="2.70.130.10">
    <property type="entry name" value="Mannose-6-phosphate receptor binding domain"/>
    <property type="match status" value="1"/>
</dbReference>
<name>A0ABM4DID2_HYDVU</name>
<keyword evidence="5" id="KW-0175">Coiled coil</keyword>
<dbReference type="Gene3D" id="4.10.400.10">
    <property type="entry name" value="Low-density Lipoprotein Receptor"/>
    <property type="match status" value="1"/>
</dbReference>
<evidence type="ECO:0000313" key="8">
    <source>
        <dbReference type="Proteomes" id="UP001652625"/>
    </source>
</evidence>
<evidence type="ECO:0000256" key="6">
    <source>
        <dbReference type="SAM" id="MobiDB-lite"/>
    </source>
</evidence>
<dbReference type="InterPro" id="IPR028146">
    <property type="entry name" value="PRKCSH_N"/>
</dbReference>
<evidence type="ECO:0000256" key="3">
    <source>
        <dbReference type="ARBA" id="ARBA00022824"/>
    </source>
</evidence>
<dbReference type="InterPro" id="IPR044865">
    <property type="entry name" value="MRH_dom"/>
</dbReference>
<feature type="domain" description="MRH" evidence="7">
    <location>
        <begin position="436"/>
        <end position="536"/>
    </location>
</feature>
<dbReference type="InterPro" id="IPR002172">
    <property type="entry name" value="LDrepeatLR_classA_rpt"/>
</dbReference>
<evidence type="ECO:0000313" key="9">
    <source>
        <dbReference type="RefSeq" id="XP_065674245.1"/>
    </source>
</evidence>
<dbReference type="InterPro" id="IPR036607">
    <property type="entry name" value="PRKCSH"/>
</dbReference>
<dbReference type="PANTHER" id="PTHR12630:SF1">
    <property type="entry name" value="GLUCOSIDASE 2 SUBUNIT BETA"/>
    <property type="match status" value="1"/>
</dbReference>
<organism evidence="8 9">
    <name type="scientific">Hydra vulgaris</name>
    <name type="common">Hydra</name>
    <name type="synonym">Hydra attenuata</name>
    <dbReference type="NCBI Taxonomy" id="6087"/>
    <lineage>
        <taxon>Eukaryota</taxon>
        <taxon>Metazoa</taxon>
        <taxon>Cnidaria</taxon>
        <taxon>Hydrozoa</taxon>
        <taxon>Hydroidolina</taxon>
        <taxon>Anthoathecata</taxon>
        <taxon>Aplanulata</taxon>
        <taxon>Hydridae</taxon>
        <taxon>Hydra</taxon>
    </lineage>
</organism>
<evidence type="ECO:0000256" key="2">
    <source>
        <dbReference type="ARBA" id="ARBA00022729"/>
    </source>
</evidence>
<dbReference type="InterPro" id="IPR018247">
    <property type="entry name" value="EF_Hand_1_Ca_BS"/>
</dbReference>
<dbReference type="CDD" id="cd00112">
    <property type="entry name" value="LDLa"/>
    <property type="match status" value="1"/>
</dbReference>
<dbReference type="SUPFAM" id="SSF50911">
    <property type="entry name" value="Mannose 6-phosphate receptor domain"/>
    <property type="match status" value="1"/>
</dbReference>
<dbReference type="InterPro" id="IPR009011">
    <property type="entry name" value="Man6P_isomerase_rcpt-bd_dom_sf"/>
</dbReference>
<keyword evidence="2" id="KW-0732">Signal</keyword>
<evidence type="ECO:0000256" key="1">
    <source>
        <dbReference type="ARBA" id="ARBA00022387"/>
    </source>
</evidence>
<feature type="compositionally biased region" description="Basic and acidic residues" evidence="6">
    <location>
        <begin position="292"/>
        <end position="308"/>
    </location>
</feature>
<evidence type="ECO:0000259" key="7">
    <source>
        <dbReference type="PROSITE" id="PS51914"/>
    </source>
</evidence>
<feature type="coiled-coil region" evidence="5">
    <location>
        <begin position="393"/>
        <end position="420"/>
    </location>
</feature>
<keyword evidence="4" id="KW-1015">Disulfide bond</keyword>
<evidence type="ECO:0000256" key="4">
    <source>
        <dbReference type="ARBA" id="ARBA00023157"/>
    </source>
</evidence>
<dbReference type="Proteomes" id="UP001652625">
    <property type="component" value="Chromosome 14"/>
</dbReference>
<protein>
    <recommendedName>
        <fullName evidence="1">Glucosidase 2 subunit beta</fullName>
    </recommendedName>
</protein>
<reference evidence="9" key="1">
    <citation type="submission" date="2025-08" db="UniProtKB">
        <authorList>
            <consortium name="RefSeq"/>
        </authorList>
    </citation>
    <scope>IDENTIFICATION</scope>
</reference>
<dbReference type="PROSITE" id="PS51914">
    <property type="entry name" value="MRH"/>
    <property type="match status" value="1"/>
</dbReference>